<dbReference type="InterPro" id="IPR011009">
    <property type="entry name" value="Kinase-like_dom_sf"/>
</dbReference>
<keyword evidence="10" id="KW-0418">Kinase</keyword>
<dbReference type="PRINTS" id="PR00109">
    <property type="entry name" value="TYRKINASE"/>
</dbReference>
<keyword evidence="11" id="KW-1185">Reference proteome</keyword>
<keyword evidence="2" id="KW-0812">Transmembrane</keyword>
<evidence type="ECO:0000256" key="3">
    <source>
        <dbReference type="ARBA" id="ARBA00022729"/>
    </source>
</evidence>
<keyword evidence="10" id="KW-0808">Transferase</keyword>
<dbReference type="GO" id="GO:0042593">
    <property type="term" value="P:glucose homeostasis"/>
    <property type="evidence" value="ECO:0007669"/>
    <property type="project" value="TreeGrafter"/>
</dbReference>
<evidence type="ECO:0000256" key="5">
    <source>
        <dbReference type="ARBA" id="ARBA00022741"/>
    </source>
</evidence>
<dbReference type="GO" id="GO:0005009">
    <property type="term" value="F:insulin receptor activity"/>
    <property type="evidence" value="ECO:0007669"/>
    <property type="project" value="TreeGrafter"/>
</dbReference>
<reference evidence="11" key="1">
    <citation type="submission" date="2021-01" db="EMBL/GenBank/DDBJ databases">
        <title>Caligus Genome Assembly.</title>
        <authorList>
            <person name="Gallardo-Escarate C."/>
        </authorList>
    </citation>
    <scope>NUCLEOTIDE SEQUENCE [LARGE SCALE GENOMIC DNA]</scope>
</reference>
<accession>A0A7T8GXW7</accession>
<dbReference type="SUPFAM" id="SSF56112">
    <property type="entry name" value="Protein kinase-like (PK-like)"/>
    <property type="match status" value="1"/>
</dbReference>
<name>A0A7T8GXW7_CALRO</name>
<dbReference type="Proteomes" id="UP000595437">
    <property type="component" value="Chromosome 9"/>
</dbReference>
<evidence type="ECO:0000313" key="11">
    <source>
        <dbReference type="Proteomes" id="UP000595437"/>
    </source>
</evidence>
<dbReference type="GO" id="GO:0043560">
    <property type="term" value="F:insulin receptor substrate binding"/>
    <property type="evidence" value="ECO:0007669"/>
    <property type="project" value="TreeGrafter"/>
</dbReference>
<evidence type="ECO:0000256" key="8">
    <source>
        <dbReference type="ARBA" id="ARBA00023136"/>
    </source>
</evidence>
<keyword evidence="8" id="KW-0472">Membrane</keyword>
<dbReference type="GO" id="GO:0005524">
    <property type="term" value="F:ATP binding"/>
    <property type="evidence" value="ECO:0007669"/>
    <property type="project" value="UniProtKB-KW"/>
</dbReference>
<dbReference type="GO" id="GO:0051897">
    <property type="term" value="P:positive regulation of phosphatidylinositol 3-kinase/protein kinase B signal transduction"/>
    <property type="evidence" value="ECO:0007669"/>
    <property type="project" value="TreeGrafter"/>
</dbReference>
<dbReference type="InterPro" id="IPR001245">
    <property type="entry name" value="Ser-Thr/Tyr_kinase_cat_dom"/>
</dbReference>
<dbReference type="InterPro" id="IPR000719">
    <property type="entry name" value="Prot_kinase_dom"/>
</dbReference>
<keyword evidence="4" id="KW-0677">Repeat</keyword>
<keyword evidence="3" id="KW-0732">Signal</keyword>
<dbReference type="AlphaFoldDB" id="A0A7T8GXW7"/>
<evidence type="ECO:0000313" key="10">
    <source>
        <dbReference type="EMBL" id="QQP39860.1"/>
    </source>
</evidence>
<dbReference type="PANTHER" id="PTHR24416">
    <property type="entry name" value="TYROSINE-PROTEIN KINASE RECEPTOR"/>
    <property type="match status" value="1"/>
</dbReference>
<keyword evidence="10" id="KW-0675">Receptor</keyword>
<feature type="domain" description="Protein kinase" evidence="9">
    <location>
        <begin position="1"/>
        <end position="71"/>
    </location>
</feature>
<evidence type="ECO:0000256" key="6">
    <source>
        <dbReference type="ARBA" id="ARBA00022840"/>
    </source>
</evidence>
<dbReference type="EMBL" id="CP045898">
    <property type="protein sequence ID" value="QQP39860.1"/>
    <property type="molecule type" value="Genomic_DNA"/>
</dbReference>
<keyword evidence="5" id="KW-0547">Nucleotide-binding</keyword>
<keyword evidence="7" id="KW-1133">Transmembrane helix</keyword>
<evidence type="ECO:0000259" key="9">
    <source>
        <dbReference type="PROSITE" id="PS50011"/>
    </source>
</evidence>
<evidence type="ECO:0000256" key="1">
    <source>
        <dbReference type="ARBA" id="ARBA00004479"/>
    </source>
</evidence>
<dbReference type="GO" id="GO:0030424">
    <property type="term" value="C:axon"/>
    <property type="evidence" value="ECO:0007669"/>
    <property type="project" value="TreeGrafter"/>
</dbReference>
<keyword evidence="6" id="KW-0067">ATP-binding</keyword>
<organism evidence="10 11">
    <name type="scientific">Caligus rogercresseyi</name>
    <name type="common">Sea louse</name>
    <dbReference type="NCBI Taxonomy" id="217165"/>
    <lineage>
        <taxon>Eukaryota</taxon>
        <taxon>Metazoa</taxon>
        <taxon>Ecdysozoa</taxon>
        <taxon>Arthropoda</taxon>
        <taxon>Crustacea</taxon>
        <taxon>Multicrustacea</taxon>
        <taxon>Hexanauplia</taxon>
        <taxon>Copepoda</taxon>
        <taxon>Siphonostomatoida</taxon>
        <taxon>Caligidae</taxon>
        <taxon>Caligus</taxon>
    </lineage>
</organism>
<dbReference type="PANTHER" id="PTHR24416:SF525">
    <property type="entry name" value="INSULIN-LIKE RECEPTOR"/>
    <property type="match status" value="1"/>
</dbReference>
<dbReference type="GO" id="GO:0043410">
    <property type="term" value="P:positive regulation of MAPK cascade"/>
    <property type="evidence" value="ECO:0007669"/>
    <property type="project" value="TreeGrafter"/>
</dbReference>
<dbReference type="PROSITE" id="PS50011">
    <property type="entry name" value="PROTEIN_KINASE_DOM"/>
    <property type="match status" value="1"/>
</dbReference>
<dbReference type="Pfam" id="PF07714">
    <property type="entry name" value="PK_Tyr_Ser-Thr"/>
    <property type="match status" value="1"/>
</dbReference>
<sequence>MPVRWMSPEGIRDGVYSPMTDVWSFGIVIWEMVTLGENPYQGSPTTKSTVSSSIVTSWLSPRTARQASTPS</sequence>
<evidence type="ECO:0000256" key="4">
    <source>
        <dbReference type="ARBA" id="ARBA00022737"/>
    </source>
</evidence>
<protein>
    <submittedName>
        <fullName evidence="10">Tyrosine-protein kinase receptor</fullName>
    </submittedName>
</protein>
<proteinExistence type="predicted"/>
<comment type="subcellular location">
    <subcellularLocation>
        <location evidence="1">Membrane</location>
        <topology evidence="1">Single-pass type I membrane protein</topology>
    </subcellularLocation>
</comment>
<evidence type="ECO:0000256" key="2">
    <source>
        <dbReference type="ARBA" id="ARBA00022692"/>
    </source>
</evidence>
<dbReference type="Gene3D" id="1.10.510.10">
    <property type="entry name" value="Transferase(Phosphotransferase) domain 1"/>
    <property type="match status" value="1"/>
</dbReference>
<dbReference type="InterPro" id="IPR050122">
    <property type="entry name" value="RTK"/>
</dbReference>
<evidence type="ECO:0000256" key="7">
    <source>
        <dbReference type="ARBA" id="ARBA00022989"/>
    </source>
</evidence>
<dbReference type="GO" id="GO:0005899">
    <property type="term" value="C:insulin receptor complex"/>
    <property type="evidence" value="ECO:0007669"/>
    <property type="project" value="TreeGrafter"/>
</dbReference>
<gene>
    <name evidence="10" type="ORF">FKW44_013710</name>
</gene>
<dbReference type="OrthoDB" id="535945at2759"/>